<dbReference type="SUPFAM" id="SSF103025">
    <property type="entry name" value="Folate-binding domain"/>
    <property type="match status" value="1"/>
</dbReference>
<accession>A0A2P9ADR2</accession>
<protein>
    <submittedName>
        <fullName evidence="1">Sarcosine oxidase subunit gamma</fullName>
    </submittedName>
</protein>
<dbReference type="Gene3D" id="3.30.70.1520">
    <property type="entry name" value="Heterotetrameric sarcosine oxidase"/>
    <property type="match status" value="1"/>
</dbReference>
<dbReference type="Proteomes" id="UP000245698">
    <property type="component" value="Unassembled WGS sequence"/>
</dbReference>
<gene>
    <name evidence="1" type="ORF">BQ8482_111209</name>
</gene>
<name>A0A2P9ADR2_9HYPH</name>
<dbReference type="Gene3D" id="3.30.1360.120">
    <property type="entry name" value="Probable tRNA modification gtpase trme, domain 1"/>
    <property type="match status" value="1"/>
</dbReference>
<proteinExistence type="predicted"/>
<organism evidence="1 2">
    <name type="scientific">Mesorhizobium delmotii</name>
    <dbReference type="NCBI Taxonomy" id="1631247"/>
    <lineage>
        <taxon>Bacteria</taxon>
        <taxon>Pseudomonadati</taxon>
        <taxon>Pseudomonadota</taxon>
        <taxon>Alphaproteobacteria</taxon>
        <taxon>Hyphomicrobiales</taxon>
        <taxon>Phyllobacteriaceae</taxon>
        <taxon>Mesorhizobium</taxon>
    </lineage>
</organism>
<dbReference type="InterPro" id="IPR027266">
    <property type="entry name" value="TrmE/GcvT-like"/>
</dbReference>
<dbReference type="EMBL" id="FUIG01000013">
    <property type="protein sequence ID" value="SJM29279.1"/>
    <property type="molecule type" value="Genomic_DNA"/>
</dbReference>
<reference evidence="2" key="1">
    <citation type="submission" date="2016-12" db="EMBL/GenBank/DDBJ databases">
        <authorList>
            <person name="Brunel B."/>
        </authorList>
    </citation>
    <scope>NUCLEOTIDE SEQUENCE [LARGE SCALE GENOMIC DNA]</scope>
</reference>
<keyword evidence="2" id="KW-1185">Reference proteome</keyword>
<evidence type="ECO:0000313" key="2">
    <source>
        <dbReference type="Proteomes" id="UP000245698"/>
    </source>
</evidence>
<evidence type="ECO:0000313" key="1">
    <source>
        <dbReference type="EMBL" id="SJM29279.1"/>
    </source>
</evidence>
<dbReference type="AlphaFoldDB" id="A0A2P9ADR2"/>
<sequence>MASPDFSLSVADCPLIQIEGWEGTLGQFEKSVTASLGTKLPASVGETVRHKGLLVIRVAPRRLWLALDDSIEAPSLAVDPDLGCSFSLGEGRVRFRMAGAHIARVLSKCITIDWRAPAAAPRRAVLTSLHHVPLLFLRTGETACELIVPRSFSRSLSDWIADAAG</sequence>
<dbReference type="RefSeq" id="WP_123146809.1">
    <property type="nucleotide sequence ID" value="NZ_FUIG01000013.1"/>
</dbReference>